<dbReference type="Proteomes" id="UP000464378">
    <property type="component" value="Chromosome"/>
</dbReference>
<protein>
    <recommendedName>
        <fullName evidence="1">Polymerase/histidinol phosphatase N-terminal domain-containing protein</fullName>
    </recommendedName>
</protein>
<evidence type="ECO:0000313" key="3">
    <source>
        <dbReference type="Proteomes" id="UP000464378"/>
    </source>
</evidence>
<reference evidence="2" key="1">
    <citation type="submission" date="2019-04" db="EMBL/GenBank/DDBJ databases">
        <authorList>
            <consortium name="Science for Life Laboratories"/>
        </authorList>
    </citation>
    <scope>NUCLEOTIDE SEQUENCE</scope>
    <source>
        <strain evidence="2">MBLW1</strain>
    </source>
</reference>
<dbReference type="InterPro" id="IPR003141">
    <property type="entry name" value="Pol/His_phosphatase_N"/>
</dbReference>
<dbReference type="AlphaFoldDB" id="A0A6C2YPX3"/>
<dbReference type="EMBL" id="LR586016">
    <property type="protein sequence ID" value="VIP03229.1"/>
    <property type="molecule type" value="Genomic_DNA"/>
</dbReference>
<dbReference type="PANTHER" id="PTHR42924:SF3">
    <property type="entry name" value="POLYMERASE_HISTIDINOL PHOSPHATASE N-TERMINAL DOMAIN-CONTAINING PROTEIN"/>
    <property type="match status" value="1"/>
</dbReference>
<dbReference type="InterPro" id="IPR052018">
    <property type="entry name" value="PHP_domain"/>
</dbReference>
<dbReference type="Pfam" id="PF02811">
    <property type="entry name" value="PHP"/>
    <property type="match status" value="1"/>
</dbReference>
<organism evidence="2">
    <name type="scientific">Tuwongella immobilis</name>
    <dbReference type="NCBI Taxonomy" id="692036"/>
    <lineage>
        <taxon>Bacteria</taxon>
        <taxon>Pseudomonadati</taxon>
        <taxon>Planctomycetota</taxon>
        <taxon>Planctomycetia</taxon>
        <taxon>Gemmatales</taxon>
        <taxon>Gemmataceae</taxon>
        <taxon>Tuwongella</taxon>
    </lineage>
</organism>
<feature type="domain" description="Polymerase/histidinol phosphatase N-terminal" evidence="1">
    <location>
        <begin position="23"/>
        <end position="98"/>
    </location>
</feature>
<dbReference type="Gene3D" id="3.20.20.140">
    <property type="entry name" value="Metal-dependent hydrolases"/>
    <property type="match status" value="1"/>
</dbReference>
<dbReference type="InterPro" id="IPR004013">
    <property type="entry name" value="PHP_dom"/>
</dbReference>
<dbReference type="Gene3D" id="1.10.150.650">
    <property type="match status" value="1"/>
</dbReference>
<dbReference type="KEGG" id="tim:GMBLW1_07310"/>
<dbReference type="SMART" id="SM00481">
    <property type="entry name" value="POLIIIAc"/>
    <property type="match status" value="1"/>
</dbReference>
<sequence length="312" mass="34559">MRAGAAFTEICQQFSHLQRSTRADLHIHSTHSDGQFTPAEIIHHARSAGLFAIAITDHDSISAFAEAQTALATPTPLAPGTTRPRLQLIPGVEITCRFRNREAHLLGYGFDPENPLLRSTLTEMRDQRRVRFQGMIDRLRTLGLRFADPFVESLLANPHASFGRRHLAQHLVDTKQSPTIHLAFHRWLNDRGPAAIEKVQLPIDVGIRTVHAAGGVTSLAHPSEELAPDELAELKSMGLDALEAEYPWPGRGHRAAIREFARRWGFLVSGGSDCHGPQPLNRMIGRSGIIRVEFEQLFASRRAIAPTMSHSG</sequence>
<dbReference type="SUPFAM" id="SSF89550">
    <property type="entry name" value="PHP domain-like"/>
    <property type="match status" value="1"/>
</dbReference>
<proteinExistence type="predicted"/>
<dbReference type="InParanoid" id="A0A6C2YPX3"/>
<dbReference type="RefSeq" id="WP_162658317.1">
    <property type="nucleotide sequence ID" value="NZ_LR593887.1"/>
</dbReference>
<dbReference type="EMBL" id="LR593887">
    <property type="protein sequence ID" value="VTS03774.1"/>
    <property type="molecule type" value="Genomic_DNA"/>
</dbReference>
<dbReference type="FunCoup" id="A0A6C2YPX3">
    <property type="interactions" value="180"/>
</dbReference>
<dbReference type="GO" id="GO:0035312">
    <property type="term" value="F:5'-3' DNA exonuclease activity"/>
    <property type="evidence" value="ECO:0007669"/>
    <property type="project" value="TreeGrafter"/>
</dbReference>
<dbReference type="GO" id="GO:0004534">
    <property type="term" value="F:5'-3' RNA exonuclease activity"/>
    <property type="evidence" value="ECO:0007669"/>
    <property type="project" value="TreeGrafter"/>
</dbReference>
<dbReference type="CDD" id="cd07438">
    <property type="entry name" value="PHP_HisPPase_AMP"/>
    <property type="match status" value="1"/>
</dbReference>
<evidence type="ECO:0000313" key="2">
    <source>
        <dbReference type="EMBL" id="VIP03229.1"/>
    </source>
</evidence>
<evidence type="ECO:0000259" key="1">
    <source>
        <dbReference type="SMART" id="SM00481"/>
    </source>
</evidence>
<dbReference type="PANTHER" id="PTHR42924">
    <property type="entry name" value="EXONUCLEASE"/>
    <property type="match status" value="1"/>
</dbReference>
<accession>A0A6C2YPX3</accession>
<gene>
    <name evidence="2" type="ORF">GMBLW1_07310</name>
</gene>
<dbReference type="InterPro" id="IPR016195">
    <property type="entry name" value="Pol/histidinol_Pase-like"/>
</dbReference>
<keyword evidence="3" id="KW-1185">Reference proteome</keyword>
<name>A0A6C2YPX3_9BACT</name>